<proteinExistence type="predicted"/>
<keyword evidence="1" id="KW-1133">Transmembrane helix</keyword>
<feature type="transmembrane region" description="Helical" evidence="1">
    <location>
        <begin position="122"/>
        <end position="145"/>
    </location>
</feature>
<comment type="caution">
    <text evidence="2">The sequence shown here is derived from an EMBL/GenBank/DDBJ whole genome shotgun (WGS) entry which is preliminary data.</text>
</comment>
<accession>A0ABV6N7I9</accession>
<feature type="transmembrane region" description="Helical" evidence="1">
    <location>
        <begin position="157"/>
        <end position="180"/>
    </location>
</feature>
<feature type="transmembrane region" description="Helical" evidence="1">
    <location>
        <begin position="12"/>
        <end position="34"/>
    </location>
</feature>
<reference evidence="2 3" key="1">
    <citation type="submission" date="2024-09" db="EMBL/GenBank/DDBJ databases">
        <authorList>
            <person name="Sun Q."/>
            <person name="Mori K."/>
        </authorList>
    </citation>
    <scope>NUCLEOTIDE SEQUENCE [LARGE SCALE GENOMIC DNA]</scope>
    <source>
        <strain evidence="2 3">TBRC 1432</strain>
    </source>
</reference>
<evidence type="ECO:0000313" key="2">
    <source>
        <dbReference type="EMBL" id="MFC0548494.1"/>
    </source>
</evidence>
<feature type="transmembrane region" description="Helical" evidence="1">
    <location>
        <begin position="192"/>
        <end position="209"/>
    </location>
</feature>
<dbReference type="EMBL" id="JBHLUD010000016">
    <property type="protein sequence ID" value="MFC0548494.1"/>
    <property type="molecule type" value="Genomic_DNA"/>
</dbReference>
<evidence type="ECO:0000313" key="3">
    <source>
        <dbReference type="Proteomes" id="UP001589810"/>
    </source>
</evidence>
<organism evidence="2 3">
    <name type="scientific">Kutzneria chonburiensis</name>
    <dbReference type="NCBI Taxonomy" id="1483604"/>
    <lineage>
        <taxon>Bacteria</taxon>
        <taxon>Bacillati</taxon>
        <taxon>Actinomycetota</taxon>
        <taxon>Actinomycetes</taxon>
        <taxon>Pseudonocardiales</taxon>
        <taxon>Pseudonocardiaceae</taxon>
        <taxon>Kutzneria</taxon>
    </lineage>
</organism>
<feature type="transmembrane region" description="Helical" evidence="1">
    <location>
        <begin position="305"/>
        <end position="323"/>
    </location>
</feature>
<keyword evidence="1" id="KW-0472">Membrane</keyword>
<protein>
    <submittedName>
        <fullName evidence="2">ABC transporter permease subunit</fullName>
    </submittedName>
</protein>
<evidence type="ECO:0000256" key="1">
    <source>
        <dbReference type="SAM" id="Phobius"/>
    </source>
</evidence>
<sequence length="327" mass="34684">MIRVVWRQQRAQLITLLGVLVVAVGVVLVARASMTSYLDGHGLTACVTGGVQGNGCGNDVAQSFQDIWFDRMKVAQLFVLALPVLIGLFCGAPLFARELEQGTHVLAFTQSVSRLRWMTSKLLVSAVPALLVVAVVQLLVEWWVAAAGKIGPLASGPYFYVTFGSSSFAPLAYTVFAFTLGMFVGAASRRTLVAMTVTLGVTVVLRYILSTAQQFLVPAQRIVSDDPSQSIYERGSLEVFGGYLDANGTIVPTAKAADAIGKCGSRGDAAPITDSAACYRDHGLAKWFADVIPVSAASTVHLVEAAIYLGLAVVLVLGTGWAVRRQA</sequence>
<dbReference type="Proteomes" id="UP001589810">
    <property type="component" value="Unassembled WGS sequence"/>
</dbReference>
<keyword evidence="1" id="KW-0812">Transmembrane</keyword>
<dbReference type="RefSeq" id="WP_273943911.1">
    <property type="nucleotide sequence ID" value="NZ_CP097263.1"/>
</dbReference>
<name>A0ABV6N7I9_9PSEU</name>
<feature type="transmembrane region" description="Helical" evidence="1">
    <location>
        <begin position="74"/>
        <end position="96"/>
    </location>
</feature>
<gene>
    <name evidence="2" type="ORF">ACFFH7_43795</name>
</gene>
<keyword evidence="3" id="KW-1185">Reference proteome</keyword>
<dbReference type="Pfam" id="PF12679">
    <property type="entry name" value="ABC2_membrane_2"/>
    <property type="match status" value="1"/>
</dbReference>